<dbReference type="GeneID" id="78561936"/>
<keyword evidence="2" id="KW-1185">Reference proteome</keyword>
<reference evidence="1 2" key="1">
    <citation type="submission" date="2021-06" db="EMBL/GenBank/DDBJ databases">
        <title>Microbial metabolic specificity influences pelagic lipid remineralization.</title>
        <authorList>
            <person name="Behrendt L."/>
            <person name="Hunter J.E."/>
            <person name="Alcolombri U."/>
            <person name="Smriga S."/>
            <person name="Mincer T."/>
            <person name="Lowenstein D.P."/>
            <person name="Peaudecerf F.J."/>
            <person name="Fernandez V.I."/>
            <person name="Fredricks H."/>
            <person name="Almblad H."/>
            <person name="Harrison J.J."/>
            <person name="Stocker R."/>
            <person name="Van Mooy B.A.S."/>
        </authorList>
    </citation>
    <scope>NUCLEOTIDE SEQUENCE [LARGE SCALE GENOMIC DNA]</scope>
    <source>
        <strain evidence="1 2">HP15-B</strain>
    </source>
</reference>
<sequence>MQQNERFPRRLAAIPGQQSLLERYSELPDLTRLGLIGDAVDKALKEIQAPHPLTLLACLIAASTATQSLYDVERPAGGRTSLSLYGLLIADSGERKSSLINYFFKPIREAEIAAEKKHQEQLLQWLRDIQIWEIHRKELQKKLSKAIEYDIALAMKEDDSDDEPKD</sequence>
<evidence type="ECO:0000313" key="1">
    <source>
        <dbReference type="EMBL" id="QWV14810.1"/>
    </source>
</evidence>
<name>A0ABX8IM09_9GAMM</name>
<gene>
    <name evidence="1" type="ORF">KQ249_09550</name>
</gene>
<evidence type="ECO:0000313" key="2">
    <source>
        <dbReference type="Proteomes" id="UP000683442"/>
    </source>
</evidence>
<organism evidence="1 2">
    <name type="scientific">Marinobacter adhaerens</name>
    <dbReference type="NCBI Taxonomy" id="1033846"/>
    <lineage>
        <taxon>Bacteria</taxon>
        <taxon>Pseudomonadati</taxon>
        <taxon>Pseudomonadota</taxon>
        <taxon>Gammaproteobacteria</taxon>
        <taxon>Pseudomonadales</taxon>
        <taxon>Marinobacteraceae</taxon>
        <taxon>Marinobacter</taxon>
    </lineage>
</organism>
<dbReference type="InterPro" id="IPR025048">
    <property type="entry name" value="DUF3987"/>
</dbReference>
<accession>A0ABX8IM09</accession>
<protein>
    <submittedName>
        <fullName evidence="1">DUF3987 domain-containing protein</fullName>
    </submittedName>
</protein>
<dbReference type="RefSeq" id="WP_041645111.1">
    <property type="nucleotide sequence ID" value="NZ_CP076686.1"/>
</dbReference>
<proteinExistence type="predicted"/>
<dbReference type="Proteomes" id="UP000683442">
    <property type="component" value="Chromosome"/>
</dbReference>
<dbReference type="Pfam" id="PF13148">
    <property type="entry name" value="DUF3987"/>
    <property type="match status" value="1"/>
</dbReference>
<dbReference type="EMBL" id="CP076686">
    <property type="protein sequence ID" value="QWV14810.1"/>
    <property type="molecule type" value="Genomic_DNA"/>
</dbReference>